<proteinExistence type="predicted"/>
<sequence>MICENTGNNEILEIKTFDKLRNAMKNCTLKTENKASTKTWLERSRPSKKKTKVKTPLESEKAGTMPIQESREAESYQIVA</sequence>
<dbReference type="EMBL" id="GAIX01010723">
    <property type="protein sequence ID" value="JAA81837.1"/>
    <property type="molecule type" value="Transcribed_RNA"/>
</dbReference>
<reference evidence="2" key="1">
    <citation type="journal article" date="2013" name="BMC Genomics">
        <title>Unscrambling butterfly oogenesis.</title>
        <authorList>
            <person name="Carter J.M."/>
            <person name="Baker S.C."/>
            <person name="Pink R."/>
            <person name="Carter D.R."/>
            <person name="Collins A."/>
            <person name="Tomlin J."/>
            <person name="Gibbs M."/>
            <person name="Breuker C.J."/>
        </authorList>
    </citation>
    <scope>NUCLEOTIDE SEQUENCE</scope>
    <source>
        <tissue evidence="2">Ovary</tissue>
    </source>
</reference>
<feature type="region of interest" description="Disordered" evidence="1">
    <location>
        <begin position="33"/>
        <end position="80"/>
    </location>
</feature>
<reference evidence="2" key="2">
    <citation type="submission" date="2013-05" db="EMBL/GenBank/DDBJ databases">
        <authorList>
            <person name="Carter J.-M."/>
            <person name="Baker S.C."/>
            <person name="Pink R."/>
            <person name="Carter D.R.F."/>
            <person name="Collins A."/>
            <person name="Tomlin J."/>
            <person name="Gibbs M."/>
            <person name="Breuker C.J."/>
        </authorList>
    </citation>
    <scope>NUCLEOTIDE SEQUENCE</scope>
    <source>
        <tissue evidence="2">Ovary</tissue>
    </source>
</reference>
<evidence type="ECO:0000256" key="1">
    <source>
        <dbReference type="SAM" id="MobiDB-lite"/>
    </source>
</evidence>
<dbReference type="AlphaFoldDB" id="S4PU86"/>
<protein>
    <submittedName>
        <fullName evidence="2">Uncharacterized protein</fullName>
    </submittedName>
</protein>
<accession>S4PU86</accession>
<organism evidence="2">
    <name type="scientific">Pararge aegeria</name>
    <name type="common">speckled wood butterfly</name>
    <dbReference type="NCBI Taxonomy" id="116150"/>
    <lineage>
        <taxon>Eukaryota</taxon>
        <taxon>Metazoa</taxon>
        <taxon>Ecdysozoa</taxon>
        <taxon>Arthropoda</taxon>
        <taxon>Hexapoda</taxon>
        <taxon>Insecta</taxon>
        <taxon>Pterygota</taxon>
        <taxon>Neoptera</taxon>
        <taxon>Endopterygota</taxon>
        <taxon>Lepidoptera</taxon>
        <taxon>Glossata</taxon>
        <taxon>Ditrysia</taxon>
        <taxon>Papilionoidea</taxon>
        <taxon>Nymphalidae</taxon>
        <taxon>Satyrinae</taxon>
        <taxon>Satyrini</taxon>
        <taxon>Parargina</taxon>
        <taxon>Pararge</taxon>
    </lineage>
</organism>
<name>S4PU86_9NEOP</name>
<evidence type="ECO:0000313" key="2">
    <source>
        <dbReference type="EMBL" id="JAA81837.1"/>
    </source>
</evidence>
<feature type="compositionally biased region" description="Basic and acidic residues" evidence="1">
    <location>
        <begin position="33"/>
        <end position="45"/>
    </location>
</feature>